<evidence type="ECO:0000256" key="3">
    <source>
        <dbReference type="ARBA" id="ARBA00022723"/>
    </source>
</evidence>
<dbReference type="Proteomes" id="UP000005408">
    <property type="component" value="Unassembled WGS sequence"/>
</dbReference>
<proteinExistence type="inferred from homology"/>
<evidence type="ECO:0000256" key="5">
    <source>
        <dbReference type="ARBA" id="ARBA00022833"/>
    </source>
</evidence>
<dbReference type="GO" id="GO:0046872">
    <property type="term" value="F:metal ion binding"/>
    <property type="evidence" value="ECO:0007669"/>
    <property type="project" value="UniProtKB-UniRule"/>
</dbReference>
<dbReference type="Gene3D" id="1.10.1370.10">
    <property type="entry name" value="Neurolysin, domain 3"/>
    <property type="match status" value="1"/>
</dbReference>
<keyword evidence="4 7" id="KW-0378">Hydrolase</keyword>
<dbReference type="InterPro" id="IPR024077">
    <property type="entry name" value="Neurolysin/TOP_dom2"/>
</dbReference>
<dbReference type="SUPFAM" id="SSF55486">
    <property type="entry name" value="Metalloproteases ('zincins'), catalytic domain"/>
    <property type="match status" value="1"/>
</dbReference>
<dbReference type="AlphaFoldDB" id="A0A8W8I7V0"/>
<keyword evidence="2 7" id="KW-0645">Protease</keyword>
<evidence type="ECO:0000313" key="9">
    <source>
        <dbReference type="EnsemblMetazoa" id="G129.1:cds"/>
    </source>
</evidence>
<evidence type="ECO:0000313" key="10">
    <source>
        <dbReference type="Proteomes" id="UP000005408"/>
    </source>
</evidence>
<evidence type="ECO:0000256" key="2">
    <source>
        <dbReference type="ARBA" id="ARBA00022670"/>
    </source>
</evidence>
<dbReference type="Pfam" id="PF01432">
    <property type="entry name" value="Peptidase_M3"/>
    <property type="match status" value="1"/>
</dbReference>
<dbReference type="InterPro" id="IPR001567">
    <property type="entry name" value="Pept_M3A_M3B_dom"/>
</dbReference>
<protein>
    <recommendedName>
        <fullName evidence="8">Peptidase M3A/M3B catalytic domain-containing protein</fullName>
    </recommendedName>
</protein>
<keyword evidence="6 7" id="KW-0482">Metalloprotease</keyword>
<dbReference type="GO" id="GO:0005758">
    <property type="term" value="C:mitochondrial intermembrane space"/>
    <property type="evidence" value="ECO:0007669"/>
    <property type="project" value="TreeGrafter"/>
</dbReference>
<organism evidence="9 10">
    <name type="scientific">Magallana gigas</name>
    <name type="common">Pacific oyster</name>
    <name type="synonym">Crassostrea gigas</name>
    <dbReference type="NCBI Taxonomy" id="29159"/>
    <lineage>
        <taxon>Eukaryota</taxon>
        <taxon>Metazoa</taxon>
        <taxon>Spiralia</taxon>
        <taxon>Lophotrochozoa</taxon>
        <taxon>Mollusca</taxon>
        <taxon>Bivalvia</taxon>
        <taxon>Autobranchia</taxon>
        <taxon>Pteriomorphia</taxon>
        <taxon>Ostreida</taxon>
        <taxon>Ostreoidea</taxon>
        <taxon>Ostreidae</taxon>
        <taxon>Magallana</taxon>
    </lineage>
</organism>
<evidence type="ECO:0000256" key="7">
    <source>
        <dbReference type="RuleBase" id="RU003435"/>
    </source>
</evidence>
<keyword evidence="10" id="KW-1185">Reference proteome</keyword>
<keyword evidence="3 7" id="KW-0479">Metal-binding</keyword>
<comment type="similarity">
    <text evidence="1 7">Belongs to the peptidase M3 family.</text>
</comment>
<dbReference type="PANTHER" id="PTHR11804:SF84">
    <property type="entry name" value="SACCHAROLYSIN"/>
    <property type="match status" value="1"/>
</dbReference>
<sequence>MSASFVHLAGGYDAQYYGYMLSEVFCMDMFYTRFTKEGIMSPKVGGDYRGCILQPGGSIDYQNFDS</sequence>
<dbReference type="PANTHER" id="PTHR11804">
    <property type="entry name" value="PROTEASE M3 THIMET OLIGOPEPTIDASE-RELATED"/>
    <property type="match status" value="1"/>
</dbReference>
<dbReference type="GO" id="GO:0006518">
    <property type="term" value="P:peptide metabolic process"/>
    <property type="evidence" value="ECO:0007669"/>
    <property type="project" value="TreeGrafter"/>
</dbReference>
<dbReference type="GO" id="GO:0006508">
    <property type="term" value="P:proteolysis"/>
    <property type="evidence" value="ECO:0007669"/>
    <property type="project" value="UniProtKB-KW"/>
</dbReference>
<comment type="cofactor">
    <cofactor evidence="7">
        <name>Zn(2+)</name>
        <dbReference type="ChEBI" id="CHEBI:29105"/>
    </cofactor>
    <text evidence="7">Binds 1 zinc ion.</text>
</comment>
<name>A0A8W8I7V0_MAGGI</name>
<dbReference type="GO" id="GO:0004222">
    <property type="term" value="F:metalloendopeptidase activity"/>
    <property type="evidence" value="ECO:0007669"/>
    <property type="project" value="InterPro"/>
</dbReference>
<evidence type="ECO:0000256" key="6">
    <source>
        <dbReference type="ARBA" id="ARBA00023049"/>
    </source>
</evidence>
<dbReference type="EnsemblMetazoa" id="G129.1">
    <property type="protein sequence ID" value="G129.1:cds"/>
    <property type="gene ID" value="G129"/>
</dbReference>
<accession>A0A8W8I7V0</accession>
<dbReference type="InterPro" id="IPR045090">
    <property type="entry name" value="Pept_M3A_M3B"/>
</dbReference>
<evidence type="ECO:0000256" key="4">
    <source>
        <dbReference type="ARBA" id="ARBA00022801"/>
    </source>
</evidence>
<keyword evidence="5 7" id="KW-0862">Zinc</keyword>
<feature type="domain" description="Peptidase M3A/M3B catalytic" evidence="8">
    <location>
        <begin position="2"/>
        <end position="61"/>
    </location>
</feature>
<evidence type="ECO:0000259" key="8">
    <source>
        <dbReference type="Pfam" id="PF01432"/>
    </source>
</evidence>
<reference evidence="9" key="1">
    <citation type="submission" date="2022-08" db="UniProtKB">
        <authorList>
            <consortium name="EnsemblMetazoa"/>
        </authorList>
    </citation>
    <scope>IDENTIFICATION</scope>
    <source>
        <strain evidence="9">05x7-T-G4-1.051#20</strain>
    </source>
</reference>
<evidence type="ECO:0000256" key="1">
    <source>
        <dbReference type="ARBA" id="ARBA00006040"/>
    </source>
</evidence>